<dbReference type="GO" id="GO:0020037">
    <property type="term" value="F:heme binding"/>
    <property type="evidence" value="ECO:0007669"/>
    <property type="project" value="InterPro"/>
</dbReference>
<dbReference type="Gene3D" id="1.25.10.10">
    <property type="entry name" value="Leucine-rich Repeat Variant"/>
    <property type="match status" value="1"/>
</dbReference>
<feature type="region of interest" description="Disordered" evidence="5">
    <location>
        <begin position="93"/>
        <end position="125"/>
    </location>
</feature>
<dbReference type="eggNOG" id="COG1413">
    <property type="taxonomic scope" value="Bacteria"/>
</dbReference>
<dbReference type="STRING" id="886293.Sinac_6954"/>
<dbReference type="PROSITE" id="PS51007">
    <property type="entry name" value="CYTC"/>
    <property type="match status" value="1"/>
</dbReference>
<dbReference type="InterPro" id="IPR009056">
    <property type="entry name" value="Cyt_c-like_dom"/>
</dbReference>
<keyword evidence="6" id="KW-0732">Signal</keyword>
<dbReference type="InterPro" id="IPR036909">
    <property type="entry name" value="Cyt_c-like_dom_sf"/>
</dbReference>
<dbReference type="RefSeq" id="WP_015250082.1">
    <property type="nucleotide sequence ID" value="NC_019892.1"/>
</dbReference>
<feature type="chain" id="PRO_5003940486" evidence="6">
    <location>
        <begin position="25"/>
        <end position="988"/>
    </location>
</feature>
<dbReference type="InterPro" id="IPR011041">
    <property type="entry name" value="Quinoprot_gluc/sorb_DH_b-prop"/>
</dbReference>
<dbReference type="SUPFAM" id="SSF48371">
    <property type="entry name" value="ARM repeat"/>
    <property type="match status" value="2"/>
</dbReference>
<dbReference type="EMBL" id="CP003364">
    <property type="protein sequence ID" value="AGA31010.1"/>
    <property type="molecule type" value="Genomic_DNA"/>
</dbReference>
<keyword evidence="9" id="KW-1185">Reference proteome</keyword>
<dbReference type="Gene3D" id="1.10.760.10">
    <property type="entry name" value="Cytochrome c-like domain"/>
    <property type="match status" value="1"/>
</dbReference>
<protein>
    <submittedName>
        <fullName evidence="8">Putative membrane-bound dehydrogenase</fullName>
    </submittedName>
</protein>
<dbReference type="eggNOG" id="COG2010">
    <property type="taxonomic scope" value="Bacteria"/>
</dbReference>
<evidence type="ECO:0000313" key="9">
    <source>
        <dbReference type="Proteomes" id="UP000010798"/>
    </source>
</evidence>
<dbReference type="Gene3D" id="2.120.10.30">
    <property type="entry name" value="TolB, C-terminal domain"/>
    <property type="match status" value="1"/>
</dbReference>
<evidence type="ECO:0000256" key="2">
    <source>
        <dbReference type="ARBA" id="ARBA00022723"/>
    </source>
</evidence>
<dbReference type="eggNOG" id="COG2133">
    <property type="taxonomic scope" value="Bacteria"/>
</dbReference>
<dbReference type="PANTHER" id="PTHR33546">
    <property type="entry name" value="LARGE, MULTIFUNCTIONAL SECRETED PROTEIN-RELATED"/>
    <property type="match status" value="1"/>
</dbReference>
<dbReference type="InterPro" id="IPR055557">
    <property type="entry name" value="DUF7133"/>
</dbReference>
<dbReference type="InterPro" id="IPR013428">
    <property type="entry name" value="Membrane-bound_put_N"/>
</dbReference>
<dbReference type="InterPro" id="IPR016024">
    <property type="entry name" value="ARM-type_fold"/>
</dbReference>
<evidence type="ECO:0000313" key="8">
    <source>
        <dbReference type="EMBL" id="AGA31010.1"/>
    </source>
</evidence>
<evidence type="ECO:0000256" key="5">
    <source>
        <dbReference type="SAM" id="MobiDB-lite"/>
    </source>
</evidence>
<feature type="domain" description="Cytochrome c" evidence="7">
    <location>
        <begin position="851"/>
        <end position="984"/>
    </location>
</feature>
<dbReference type="NCBIfam" id="TIGR02604">
    <property type="entry name" value="Piru_Ver_Nterm"/>
    <property type="match status" value="1"/>
</dbReference>
<accession>L0DQ88</accession>
<dbReference type="PANTHER" id="PTHR33546:SF1">
    <property type="entry name" value="LARGE, MULTIFUNCTIONAL SECRETED PROTEIN"/>
    <property type="match status" value="1"/>
</dbReference>
<proteinExistence type="predicted"/>
<name>L0DQ88_SINAD</name>
<dbReference type="HOGENOM" id="CLU_004500_1_0_0"/>
<dbReference type="InterPro" id="IPR013427">
    <property type="entry name" value="Haem-bd_dom_put"/>
</dbReference>
<reference evidence="8 9" key="1">
    <citation type="submission" date="2012-02" db="EMBL/GenBank/DDBJ databases">
        <title>Complete sequence of chromosome of Singulisphaera acidiphila DSM 18658.</title>
        <authorList>
            <consortium name="US DOE Joint Genome Institute (JGI-PGF)"/>
            <person name="Lucas S."/>
            <person name="Copeland A."/>
            <person name="Lapidus A."/>
            <person name="Glavina del Rio T."/>
            <person name="Dalin E."/>
            <person name="Tice H."/>
            <person name="Bruce D."/>
            <person name="Goodwin L."/>
            <person name="Pitluck S."/>
            <person name="Peters L."/>
            <person name="Ovchinnikova G."/>
            <person name="Chertkov O."/>
            <person name="Kyrpides N."/>
            <person name="Mavromatis K."/>
            <person name="Ivanova N."/>
            <person name="Brettin T."/>
            <person name="Detter J.C."/>
            <person name="Han C."/>
            <person name="Larimer F."/>
            <person name="Land M."/>
            <person name="Hauser L."/>
            <person name="Markowitz V."/>
            <person name="Cheng J.-F."/>
            <person name="Hugenholtz P."/>
            <person name="Woyke T."/>
            <person name="Wu D."/>
            <person name="Tindall B."/>
            <person name="Pomrenke H."/>
            <person name="Brambilla E."/>
            <person name="Klenk H.-P."/>
            <person name="Eisen J.A."/>
        </authorList>
    </citation>
    <scope>NUCLEOTIDE SEQUENCE [LARGE SCALE GENOMIC DNA]</scope>
    <source>
        <strain evidence="9">ATCC BAA-1392 / DSM 18658 / VKM B-2454 / MOB10</strain>
    </source>
</reference>
<keyword evidence="2 4" id="KW-0479">Metal-binding</keyword>
<sequence length="988" mass="108893">MKNAGLYAVFFLGCSVWIAPRAHAQGFPPAEAAGKMTVADGLAVRLFAAEPLVQQPVAIEFDDRGRLWVIQYMQYPNPAGLKRVSVDRYSRTAYDKIPEPPPQGPKGSDRITILEDSDGDGQADRSHDFVSGLNLASGLAFGHGGVFVLQSPYLLFYPDRDRNDQPDGDPEVLLTGFGMEDAHSVANSLTWGPDGWLYGCQGSTVTAKIRGIEFQQGVWRYHPPSRRFELFCEGGGNMWGLDFDRNGNLFTSTNYGGFITLHGVQGGYYWKLFGKHGPLHNPYTYGYFDHVPHQGIQGGHVSNGGLFYEANTFPAEWRGRYISNDLLDHSIHWSEIRPQGSTFRGRQGGDVLRANDTWFAPSDLTLGPDGALYVADWHDKRTAHPDPDADWDRSNGRIYRIAPPEAKPAKVPDLAARTNADLIALRSDPNIWYRRRARRLLSERQTKDGLDPLRDEAGTGRGSVALEALWILHGCQAIEPGLAERLLEHPDAEIRTWMVRLLGDEPQVAPNLTAKLVALAANEPSVLVRAQLACTAQRLPASAGLDVAERLLLRDLDQDRDDPYVPLLLWWAVERHAITAVDSMVARFSTPEAWRSALIRTQIEGRLIRRLASEGNAACDVACVKLLNAAPSEEARRALAADLEESTRGRPAKAIAPILIATAIALADANPADVPLNRLAFRLGSRTAVDRVRAIVADRQGADATRVLLIDVLGETGDRTSTGLLLGLATEDNSPPVRVAALKALGRFEDESIAKALIDAYPRQNDDWRSRTRELLLGRPSWARAYLAAIDHGQLSAKEVTIEQIGRVALLQDPGLDDLVRKHWGSVKGATPGEKLAEVRRLNNDLRAAVGDPKRGTQLFKERCASCHRLFDQGTAIGPDLTFANRRDRDFLLVSLVDPSGVVRKEYQSYIAQTRDGRVLTGLIVEQTPDAITLRDAKGEPTRIPRDEVEALKESTASLMPESLYKELSPSQIRDLFSYLQGDGPAPK</sequence>
<dbReference type="Pfam" id="PF13646">
    <property type="entry name" value="HEAT_2"/>
    <property type="match status" value="1"/>
</dbReference>
<evidence type="ECO:0000259" key="7">
    <source>
        <dbReference type="PROSITE" id="PS51007"/>
    </source>
</evidence>
<dbReference type="SUPFAM" id="SSF46626">
    <property type="entry name" value="Cytochrome c"/>
    <property type="match status" value="1"/>
</dbReference>
<feature type="signal peptide" evidence="6">
    <location>
        <begin position="1"/>
        <end position="24"/>
    </location>
</feature>
<dbReference type="GO" id="GO:0046872">
    <property type="term" value="F:metal ion binding"/>
    <property type="evidence" value="ECO:0007669"/>
    <property type="project" value="UniProtKB-KW"/>
</dbReference>
<dbReference type="Proteomes" id="UP000010798">
    <property type="component" value="Chromosome"/>
</dbReference>
<evidence type="ECO:0000256" key="4">
    <source>
        <dbReference type="PROSITE-ProRule" id="PRU00433"/>
    </source>
</evidence>
<evidence type="ECO:0000256" key="6">
    <source>
        <dbReference type="SAM" id="SignalP"/>
    </source>
</evidence>
<dbReference type="InterPro" id="IPR011042">
    <property type="entry name" value="6-blade_b-propeller_TolB-like"/>
</dbReference>
<organism evidence="8 9">
    <name type="scientific">Singulisphaera acidiphila (strain ATCC BAA-1392 / DSM 18658 / VKM B-2454 / MOB10)</name>
    <dbReference type="NCBI Taxonomy" id="886293"/>
    <lineage>
        <taxon>Bacteria</taxon>
        <taxon>Pseudomonadati</taxon>
        <taxon>Planctomycetota</taxon>
        <taxon>Planctomycetia</taxon>
        <taxon>Isosphaerales</taxon>
        <taxon>Isosphaeraceae</taxon>
        <taxon>Singulisphaera</taxon>
    </lineage>
</organism>
<dbReference type="InterPro" id="IPR011989">
    <property type="entry name" value="ARM-like"/>
</dbReference>
<dbReference type="GO" id="GO:0009055">
    <property type="term" value="F:electron transfer activity"/>
    <property type="evidence" value="ECO:0007669"/>
    <property type="project" value="InterPro"/>
</dbReference>
<dbReference type="NCBIfam" id="TIGR02603">
    <property type="entry name" value="CxxCH_TIGR02603"/>
    <property type="match status" value="1"/>
</dbReference>
<keyword evidence="3 4" id="KW-0408">Iron</keyword>
<evidence type="ECO:0000256" key="3">
    <source>
        <dbReference type="ARBA" id="ARBA00023004"/>
    </source>
</evidence>
<dbReference type="AlphaFoldDB" id="L0DQ88"/>
<gene>
    <name evidence="8" type="ordered locus">Sinac_6954</name>
</gene>
<dbReference type="SUPFAM" id="SSF50952">
    <property type="entry name" value="Soluble quinoprotein glucose dehydrogenase"/>
    <property type="match status" value="1"/>
</dbReference>
<dbReference type="OrthoDB" id="225269at2"/>
<dbReference type="Pfam" id="PF00034">
    <property type="entry name" value="Cytochrom_C"/>
    <property type="match status" value="1"/>
</dbReference>
<dbReference type="Pfam" id="PF23500">
    <property type="entry name" value="DUF7133"/>
    <property type="match status" value="1"/>
</dbReference>
<evidence type="ECO:0000256" key="1">
    <source>
        <dbReference type="ARBA" id="ARBA00022617"/>
    </source>
</evidence>
<keyword evidence="1 4" id="KW-0349">Heme</keyword>
<dbReference type="KEGG" id="saci:Sinac_6954"/>